<dbReference type="PANTHER" id="PTHR35007:SF2">
    <property type="entry name" value="PILUS ASSEMBLE PROTEIN"/>
    <property type="match status" value="1"/>
</dbReference>
<comment type="subcellular location">
    <subcellularLocation>
        <location evidence="1">Cell membrane</location>
        <topology evidence="1">Multi-pass membrane protein</topology>
    </subcellularLocation>
</comment>
<feature type="transmembrane region" description="Helical" evidence="6">
    <location>
        <begin position="82"/>
        <end position="100"/>
    </location>
</feature>
<feature type="domain" description="Type II secretion system protein GspF" evidence="7">
    <location>
        <begin position="117"/>
        <end position="242"/>
    </location>
</feature>
<accession>A0AA40SMD9</accession>
<name>A0AA40SMD9_9MICO</name>
<dbReference type="GO" id="GO:0005886">
    <property type="term" value="C:plasma membrane"/>
    <property type="evidence" value="ECO:0007669"/>
    <property type="project" value="UniProtKB-SubCell"/>
</dbReference>
<gene>
    <name evidence="8" type="ORF">BKA10_000616</name>
</gene>
<evidence type="ECO:0000313" key="8">
    <source>
        <dbReference type="EMBL" id="MBB4138822.1"/>
    </source>
</evidence>
<reference evidence="8 9" key="1">
    <citation type="submission" date="2020-08" db="EMBL/GenBank/DDBJ databases">
        <title>Sequencing the genomes of 1000 actinobacteria strains.</title>
        <authorList>
            <person name="Klenk H.-P."/>
        </authorList>
    </citation>
    <scope>NUCLEOTIDE SEQUENCE [LARGE SCALE GENOMIC DNA]</scope>
    <source>
        <strain evidence="8 9">DSM 19600</strain>
    </source>
</reference>
<organism evidence="8 9">
    <name type="scientific">Microbacterium invictum</name>
    <dbReference type="NCBI Taxonomy" id="515415"/>
    <lineage>
        <taxon>Bacteria</taxon>
        <taxon>Bacillati</taxon>
        <taxon>Actinomycetota</taxon>
        <taxon>Actinomycetes</taxon>
        <taxon>Micrococcales</taxon>
        <taxon>Microbacteriaceae</taxon>
        <taxon>Microbacterium</taxon>
    </lineage>
</organism>
<feature type="transmembrane region" description="Helical" evidence="6">
    <location>
        <begin position="55"/>
        <end position="76"/>
    </location>
</feature>
<evidence type="ECO:0000256" key="4">
    <source>
        <dbReference type="ARBA" id="ARBA00022989"/>
    </source>
</evidence>
<keyword evidence="9" id="KW-1185">Reference proteome</keyword>
<dbReference type="Proteomes" id="UP000549113">
    <property type="component" value="Unassembled WGS sequence"/>
</dbReference>
<feature type="transmembrane region" description="Helical" evidence="6">
    <location>
        <begin position="256"/>
        <end position="276"/>
    </location>
</feature>
<dbReference type="EMBL" id="JACIFH010000001">
    <property type="protein sequence ID" value="MBB4138822.1"/>
    <property type="molecule type" value="Genomic_DNA"/>
</dbReference>
<protein>
    <submittedName>
        <fullName evidence="8">Tight adherence protein B</fullName>
    </submittedName>
</protein>
<dbReference type="AlphaFoldDB" id="A0AA40SMD9"/>
<evidence type="ECO:0000256" key="6">
    <source>
        <dbReference type="SAM" id="Phobius"/>
    </source>
</evidence>
<dbReference type="PANTHER" id="PTHR35007">
    <property type="entry name" value="INTEGRAL MEMBRANE PROTEIN-RELATED"/>
    <property type="match status" value="1"/>
</dbReference>
<feature type="transmembrane region" description="Helical" evidence="6">
    <location>
        <begin position="223"/>
        <end position="244"/>
    </location>
</feature>
<comment type="caution">
    <text evidence="8">The sequence shown here is derived from an EMBL/GenBank/DDBJ whole genome shotgun (WGS) entry which is preliminary data.</text>
</comment>
<evidence type="ECO:0000256" key="2">
    <source>
        <dbReference type="ARBA" id="ARBA00022475"/>
    </source>
</evidence>
<sequence length="289" mass="30204">MTLVWGVTLAAGILLVLSPWLWPAGRSRPETAAADRSQGAIARLLQGAGYAHAPAARVIVVSIGAGLLAAALAWLITALPAVVIVAAAVGVAGPTVWLRSRARRLRKSRRALWPDVCDLLIASVRSGMSLPDAVGTLATSAPAPLRPAFVGFAGDMAASGHFDASALRLKAQLGDPVADRIVETLRMARQVGGTELTSVLRALSASVRADTNLRAEVESRQSWIRGAAVLGVVAPWVVLILLATRPEGVAAYTSPQGVLVILGGAAVSIVAYRLMLRVGRLSEPRRWFG</sequence>
<keyword evidence="5 6" id="KW-0472">Membrane</keyword>
<evidence type="ECO:0000256" key="3">
    <source>
        <dbReference type="ARBA" id="ARBA00022692"/>
    </source>
</evidence>
<keyword evidence="2" id="KW-1003">Cell membrane</keyword>
<evidence type="ECO:0000256" key="1">
    <source>
        <dbReference type="ARBA" id="ARBA00004651"/>
    </source>
</evidence>
<evidence type="ECO:0000256" key="5">
    <source>
        <dbReference type="ARBA" id="ARBA00023136"/>
    </source>
</evidence>
<proteinExistence type="predicted"/>
<feature type="transmembrane region" description="Helical" evidence="6">
    <location>
        <begin position="6"/>
        <end position="22"/>
    </location>
</feature>
<dbReference type="InterPro" id="IPR018076">
    <property type="entry name" value="T2SS_GspF_dom"/>
</dbReference>
<evidence type="ECO:0000313" key="9">
    <source>
        <dbReference type="Proteomes" id="UP000549113"/>
    </source>
</evidence>
<dbReference type="Pfam" id="PF00482">
    <property type="entry name" value="T2SSF"/>
    <property type="match status" value="1"/>
</dbReference>
<dbReference type="RefSeq" id="WP_183498551.1">
    <property type="nucleotide sequence ID" value="NZ_BAABCO010000003.1"/>
</dbReference>
<keyword evidence="4 6" id="KW-1133">Transmembrane helix</keyword>
<keyword evidence="3 6" id="KW-0812">Transmembrane</keyword>
<evidence type="ECO:0000259" key="7">
    <source>
        <dbReference type="Pfam" id="PF00482"/>
    </source>
</evidence>